<feature type="signal peptide" evidence="2">
    <location>
        <begin position="1"/>
        <end position="27"/>
    </location>
</feature>
<gene>
    <name evidence="3" type="ORF">FU658_12660</name>
</gene>
<evidence type="ECO:0000313" key="3">
    <source>
        <dbReference type="EMBL" id="TXK59801.1"/>
    </source>
</evidence>
<evidence type="ECO:0000313" key="4">
    <source>
        <dbReference type="Proteomes" id="UP000321248"/>
    </source>
</evidence>
<evidence type="ECO:0000256" key="1">
    <source>
        <dbReference type="SAM" id="MobiDB-lite"/>
    </source>
</evidence>
<accession>A0A5C8KIP5</accession>
<dbReference type="EMBL" id="VRTS01000010">
    <property type="protein sequence ID" value="TXK59801.1"/>
    <property type="molecule type" value="Genomic_DNA"/>
</dbReference>
<dbReference type="RefSeq" id="WP_147892415.1">
    <property type="nucleotide sequence ID" value="NZ_VRTS01000010.1"/>
</dbReference>
<comment type="caution">
    <text evidence="3">The sequence shown here is derived from an EMBL/GenBank/DDBJ whole genome shotgun (WGS) entry which is preliminary data.</text>
</comment>
<dbReference type="Proteomes" id="UP000321248">
    <property type="component" value="Unassembled WGS sequence"/>
</dbReference>
<keyword evidence="4" id="KW-1185">Reference proteome</keyword>
<feature type="compositionally biased region" description="Low complexity" evidence="1">
    <location>
        <begin position="193"/>
        <end position="206"/>
    </location>
</feature>
<organism evidence="3 4">
    <name type="scientific">Alkalisalibacterium limincola</name>
    <dbReference type="NCBI Taxonomy" id="2699169"/>
    <lineage>
        <taxon>Bacteria</taxon>
        <taxon>Pseudomonadati</taxon>
        <taxon>Pseudomonadota</taxon>
        <taxon>Gammaproteobacteria</taxon>
        <taxon>Lysobacterales</taxon>
        <taxon>Lysobacteraceae</taxon>
        <taxon>Alkalisalibacterium</taxon>
    </lineage>
</organism>
<protein>
    <submittedName>
        <fullName evidence="3">Uncharacterized protein</fullName>
    </submittedName>
</protein>
<evidence type="ECO:0000256" key="2">
    <source>
        <dbReference type="SAM" id="SignalP"/>
    </source>
</evidence>
<dbReference type="AlphaFoldDB" id="A0A5C8KIP5"/>
<feature type="region of interest" description="Disordered" evidence="1">
    <location>
        <begin position="151"/>
        <end position="235"/>
    </location>
</feature>
<dbReference type="OrthoDB" id="5966402at2"/>
<keyword evidence="2" id="KW-0732">Signal</keyword>
<feature type="compositionally biased region" description="Basic and acidic residues" evidence="1">
    <location>
        <begin position="217"/>
        <end position="235"/>
    </location>
</feature>
<name>A0A5C8KIP5_9GAMM</name>
<sequence length="235" mass="24883">MIKSRIAALAVAIALGLGMAAVAQAQAGGYRINTGDGWLDGRMGEVDTFGRRHRDPFVSEVTTLGAPRSLVVELLDSRGWAPGDIYMACSIASVLGIGCARVVERYDANPGRGWGRIAQDMGIKPGSPEFHALKRGTVSTYSRWGYPIDIDSRDRVDWSDGPRGRGQGQTGAARARGAVQDASGQPGRGQGQAQGERGRGNQDAGPRGQGQQGQGNRNRDRQDDGPGRGRGNRGD</sequence>
<feature type="compositionally biased region" description="Basic and acidic residues" evidence="1">
    <location>
        <begin position="151"/>
        <end position="163"/>
    </location>
</feature>
<proteinExistence type="predicted"/>
<reference evidence="3 4" key="1">
    <citation type="submission" date="2019-08" db="EMBL/GenBank/DDBJ databases">
        <authorList>
            <person name="Karlyshev A.V."/>
        </authorList>
    </citation>
    <scope>NUCLEOTIDE SEQUENCE [LARGE SCALE GENOMIC DNA]</scope>
    <source>
        <strain evidence="3 4">Alg18-2.2</strain>
    </source>
</reference>
<feature type="chain" id="PRO_5022676043" evidence="2">
    <location>
        <begin position="28"/>
        <end position="235"/>
    </location>
</feature>